<dbReference type="GO" id="GO:0006571">
    <property type="term" value="P:tyrosine biosynthetic process"/>
    <property type="evidence" value="ECO:0007669"/>
    <property type="project" value="TreeGrafter"/>
</dbReference>
<dbReference type="PANTHER" id="PTHR21363:SF0">
    <property type="entry name" value="PREPHENATE DEHYDROGENASE [NADP(+)]"/>
    <property type="match status" value="1"/>
</dbReference>
<dbReference type="eggNOG" id="arCOG00245">
    <property type="taxonomic scope" value="Archaea"/>
</dbReference>
<reference evidence="3 4" key="1">
    <citation type="journal article" date="2014" name="PLoS Genet.">
        <title>Phylogenetically driven sequencing of extremely halophilic archaea reveals strategies for static and dynamic osmo-response.</title>
        <authorList>
            <person name="Becker E.A."/>
            <person name="Seitzer P.M."/>
            <person name="Tritt A."/>
            <person name="Larsen D."/>
            <person name="Krusor M."/>
            <person name="Yao A.I."/>
            <person name="Wu D."/>
            <person name="Madern D."/>
            <person name="Eisen J.A."/>
            <person name="Darling A.E."/>
            <person name="Facciotti M.T."/>
        </authorList>
    </citation>
    <scope>NUCLEOTIDE SEQUENCE [LARGE SCALE GENOMIC DNA]</scope>
    <source>
        <strain evidence="3 4">100A6</strain>
    </source>
</reference>
<dbReference type="InterPro" id="IPR046826">
    <property type="entry name" value="PDH_N"/>
</dbReference>
<dbReference type="RefSeq" id="WP_007693846.1">
    <property type="nucleotide sequence ID" value="NZ_AOMB01000032.1"/>
</dbReference>
<dbReference type="PATRIC" id="fig|1132509.6.peg.2498"/>
<dbReference type="PANTHER" id="PTHR21363">
    <property type="entry name" value="PREPHENATE DEHYDROGENASE"/>
    <property type="match status" value="1"/>
</dbReference>
<dbReference type="GO" id="GO:0070403">
    <property type="term" value="F:NAD+ binding"/>
    <property type="evidence" value="ECO:0007669"/>
    <property type="project" value="InterPro"/>
</dbReference>
<dbReference type="AlphaFoldDB" id="M0LXT3"/>
<dbReference type="OrthoDB" id="24743at2157"/>
<keyword evidence="4" id="KW-1185">Reference proteome</keyword>
<dbReference type="InterPro" id="IPR008927">
    <property type="entry name" value="6-PGluconate_DH-like_C_sf"/>
</dbReference>
<proteinExistence type="predicted"/>
<comment type="caution">
    <text evidence="3">The sequence shown here is derived from an EMBL/GenBank/DDBJ whole genome shotgun (WGS) entry which is preliminary data.</text>
</comment>
<dbReference type="InterPro" id="IPR036291">
    <property type="entry name" value="NAD(P)-bd_dom_sf"/>
</dbReference>
<dbReference type="GO" id="GO:0008977">
    <property type="term" value="F:prephenate dehydrogenase (NAD+) activity"/>
    <property type="evidence" value="ECO:0007669"/>
    <property type="project" value="TreeGrafter"/>
</dbReference>
<evidence type="ECO:0000259" key="2">
    <source>
        <dbReference type="Pfam" id="PF02153"/>
    </source>
</evidence>
<dbReference type="InterPro" id="IPR050812">
    <property type="entry name" value="Preph/Arog_dehydrog"/>
</dbReference>
<dbReference type="SUPFAM" id="SSF51735">
    <property type="entry name" value="NAD(P)-binding Rossmann-fold domains"/>
    <property type="match status" value="1"/>
</dbReference>
<feature type="domain" description="Prephenate dehydrogenase nucleotide-binding" evidence="2">
    <location>
        <begin position="26"/>
        <end position="115"/>
    </location>
</feature>
<sequence>MNLLVVGAGAMGRWFADVVGSAGTEVAFADTDPDVATAAADAVGGRAVALDTTERFDGVCLAVPISAVESAVATFAPRAERAMVDVTGTMATPVEAMRTHVPDRERLSLHPLFAPGNAPGRIAVVDDAAGPVTDEIRETLARENEPFETTPDEHDRAMTTVQARTHAAVLAYALAADDVPDRFHTPISGPLSELADQVLSGSPGVYAEIQTAFDGTDEVAAAAERIAAAGPEEFEALYREARGSVGER</sequence>
<evidence type="ECO:0000313" key="4">
    <source>
        <dbReference type="Proteomes" id="UP000011566"/>
    </source>
</evidence>
<protein>
    <submittedName>
        <fullName evidence="3">Prephenate dehydrogenase</fullName>
    </submittedName>
</protein>
<organism evidence="3 4">
    <name type="scientific">Halococcus hamelinensis 100A6</name>
    <dbReference type="NCBI Taxonomy" id="1132509"/>
    <lineage>
        <taxon>Archaea</taxon>
        <taxon>Methanobacteriati</taxon>
        <taxon>Methanobacteriota</taxon>
        <taxon>Stenosarchaea group</taxon>
        <taxon>Halobacteria</taxon>
        <taxon>Halobacteriales</taxon>
        <taxon>Halococcaceae</taxon>
        <taxon>Halococcus</taxon>
    </lineage>
</organism>
<evidence type="ECO:0000313" key="3">
    <source>
        <dbReference type="EMBL" id="EMA37973.1"/>
    </source>
</evidence>
<keyword evidence="1" id="KW-0560">Oxidoreductase</keyword>
<dbReference type="Gene3D" id="3.40.50.720">
    <property type="entry name" value="NAD(P)-binding Rossmann-like Domain"/>
    <property type="match status" value="1"/>
</dbReference>
<dbReference type="Pfam" id="PF02153">
    <property type="entry name" value="PDH_N"/>
    <property type="match status" value="1"/>
</dbReference>
<evidence type="ECO:0000256" key="1">
    <source>
        <dbReference type="ARBA" id="ARBA00023002"/>
    </source>
</evidence>
<name>M0LXT3_9EURY</name>
<dbReference type="EMBL" id="AOMB01000032">
    <property type="protein sequence ID" value="EMA37973.1"/>
    <property type="molecule type" value="Genomic_DNA"/>
</dbReference>
<dbReference type="SUPFAM" id="SSF48179">
    <property type="entry name" value="6-phosphogluconate dehydrogenase C-terminal domain-like"/>
    <property type="match status" value="1"/>
</dbReference>
<accession>M0LXT3</accession>
<dbReference type="Proteomes" id="UP000011566">
    <property type="component" value="Unassembled WGS sequence"/>
</dbReference>
<gene>
    <name evidence="3" type="ORF">C447_11070</name>
</gene>